<dbReference type="AlphaFoldDB" id="A0AAW2D0I3"/>
<dbReference type="PANTHER" id="PTHR36968">
    <property type="entry name" value="HOMEOBOX-DDT DOMAIN PROTEIN RLT2"/>
    <property type="match status" value="1"/>
</dbReference>
<reference evidence="6 7" key="1">
    <citation type="submission" date="2024-01" db="EMBL/GenBank/DDBJ databases">
        <title>A telomere-to-telomere, gap-free genome of sweet tea (Lithocarpus litseifolius).</title>
        <authorList>
            <person name="Zhou J."/>
        </authorList>
    </citation>
    <scope>NUCLEOTIDE SEQUENCE [LARGE SCALE GENOMIC DNA]</scope>
    <source>
        <strain evidence="6">Zhou-2022a</strain>
        <tissue evidence="6">Leaf</tissue>
    </source>
</reference>
<protein>
    <recommendedName>
        <fullName evidence="5">Homeobox domain-containing protein</fullName>
    </recommendedName>
</protein>
<feature type="compositionally biased region" description="Basic and acidic residues" evidence="4">
    <location>
        <begin position="8"/>
        <end position="21"/>
    </location>
</feature>
<organism evidence="6 7">
    <name type="scientific">Lithocarpus litseifolius</name>
    <dbReference type="NCBI Taxonomy" id="425828"/>
    <lineage>
        <taxon>Eukaryota</taxon>
        <taxon>Viridiplantae</taxon>
        <taxon>Streptophyta</taxon>
        <taxon>Embryophyta</taxon>
        <taxon>Tracheophyta</taxon>
        <taxon>Spermatophyta</taxon>
        <taxon>Magnoliopsida</taxon>
        <taxon>eudicotyledons</taxon>
        <taxon>Gunneridae</taxon>
        <taxon>Pentapetalae</taxon>
        <taxon>rosids</taxon>
        <taxon>fabids</taxon>
        <taxon>Fagales</taxon>
        <taxon>Fagaceae</taxon>
        <taxon>Lithocarpus</taxon>
    </lineage>
</organism>
<feature type="DNA-binding region" description="Homeobox" evidence="2">
    <location>
        <begin position="19"/>
        <end position="78"/>
    </location>
</feature>
<evidence type="ECO:0000256" key="4">
    <source>
        <dbReference type="SAM" id="MobiDB-lite"/>
    </source>
</evidence>
<dbReference type="PANTHER" id="PTHR36968:SF5">
    <property type="entry name" value="HOMEOBOX-DDT DOMAIN PROTEIN RLT2"/>
    <property type="match status" value="1"/>
</dbReference>
<dbReference type="InterPro" id="IPR009057">
    <property type="entry name" value="Homeodomain-like_sf"/>
</dbReference>
<keyword evidence="7" id="KW-1185">Reference proteome</keyword>
<gene>
    <name evidence="6" type="ORF">SO802_016651</name>
</gene>
<sequence>MEVATGFDGEKKKPPEVENKTKQKMKTALQLEILEKTYALEAYLSEALRAELWAKLGLFDRQLQMWFCHRRLKDRKGPSS</sequence>
<dbReference type="SMART" id="SM00389">
    <property type="entry name" value="HOX"/>
    <property type="match status" value="1"/>
</dbReference>
<dbReference type="Gene3D" id="1.10.10.60">
    <property type="entry name" value="Homeodomain-like"/>
    <property type="match status" value="1"/>
</dbReference>
<evidence type="ECO:0000313" key="6">
    <source>
        <dbReference type="EMBL" id="KAL0002870.1"/>
    </source>
</evidence>
<evidence type="ECO:0000313" key="7">
    <source>
        <dbReference type="Proteomes" id="UP001459277"/>
    </source>
</evidence>
<dbReference type="SUPFAM" id="SSF46689">
    <property type="entry name" value="Homeodomain-like"/>
    <property type="match status" value="1"/>
</dbReference>
<dbReference type="Pfam" id="PF00046">
    <property type="entry name" value="Homeodomain"/>
    <property type="match status" value="1"/>
</dbReference>
<dbReference type="GO" id="GO:0005634">
    <property type="term" value="C:nucleus"/>
    <property type="evidence" value="ECO:0007669"/>
    <property type="project" value="UniProtKB-SubCell"/>
</dbReference>
<evidence type="ECO:0000259" key="5">
    <source>
        <dbReference type="PROSITE" id="PS50071"/>
    </source>
</evidence>
<dbReference type="GO" id="GO:0006357">
    <property type="term" value="P:regulation of transcription by RNA polymerase II"/>
    <property type="evidence" value="ECO:0007669"/>
    <property type="project" value="InterPro"/>
</dbReference>
<evidence type="ECO:0000256" key="1">
    <source>
        <dbReference type="ARBA" id="ARBA00004123"/>
    </source>
</evidence>
<accession>A0AAW2D0I3</accession>
<keyword evidence="2 3" id="KW-0371">Homeobox</keyword>
<dbReference type="PROSITE" id="PS50071">
    <property type="entry name" value="HOMEOBOX_2"/>
    <property type="match status" value="1"/>
</dbReference>
<name>A0AAW2D0I3_9ROSI</name>
<keyword evidence="2 3" id="KW-0539">Nucleus</keyword>
<dbReference type="InterPro" id="IPR001356">
    <property type="entry name" value="HD"/>
</dbReference>
<feature type="domain" description="Homeobox" evidence="5">
    <location>
        <begin position="17"/>
        <end position="77"/>
    </location>
</feature>
<proteinExistence type="predicted"/>
<dbReference type="EMBL" id="JAZDWU010000005">
    <property type="protein sequence ID" value="KAL0002870.1"/>
    <property type="molecule type" value="Genomic_DNA"/>
</dbReference>
<comment type="caution">
    <text evidence="6">The sequence shown here is derived from an EMBL/GenBank/DDBJ whole genome shotgun (WGS) entry which is preliminary data.</text>
</comment>
<keyword evidence="2 3" id="KW-0238">DNA-binding</keyword>
<dbReference type="InterPro" id="IPR044977">
    <property type="entry name" value="RLT1-3"/>
</dbReference>
<evidence type="ECO:0000256" key="3">
    <source>
        <dbReference type="RuleBase" id="RU000682"/>
    </source>
</evidence>
<dbReference type="CDD" id="cd00086">
    <property type="entry name" value="homeodomain"/>
    <property type="match status" value="1"/>
</dbReference>
<dbReference type="GO" id="GO:0003677">
    <property type="term" value="F:DNA binding"/>
    <property type="evidence" value="ECO:0007669"/>
    <property type="project" value="UniProtKB-UniRule"/>
</dbReference>
<dbReference type="Proteomes" id="UP001459277">
    <property type="component" value="Unassembled WGS sequence"/>
</dbReference>
<comment type="subcellular location">
    <subcellularLocation>
        <location evidence="1 2 3">Nucleus</location>
    </subcellularLocation>
</comment>
<evidence type="ECO:0000256" key="2">
    <source>
        <dbReference type="PROSITE-ProRule" id="PRU00108"/>
    </source>
</evidence>
<feature type="region of interest" description="Disordered" evidence="4">
    <location>
        <begin position="1"/>
        <end position="22"/>
    </location>
</feature>